<dbReference type="PANTHER" id="PTHR46797">
    <property type="entry name" value="HTH-TYPE TRANSCRIPTIONAL REGULATOR"/>
    <property type="match status" value="1"/>
</dbReference>
<sequence>MSDIGKYIRKAREEKGISARELSRRSGISQGYISQIETGKHSTPKKSTVIKLADALKISRVEPLRIAGFLDEGVVNAIEVLKIKDWEQASPPATPPGSYVADLHEIITGNEYVEYKGKRISDSEKEKILTLIETILD</sequence>
<dbReference type="EMBL" id="FNDU01000006">
    <property type="protein sequence ID" value="SDI30230.1"/>
    <property type="molecule type" value="Genomic_DNA"/>
</dbReference>
<dbReference type="GO" id="GO:0003677">
    <property type="term" value="F:DNA binding"/>
    <property type="evidence" value="ECO:0007669"/>
    <property type="project" value="UniProtKB-KW"/>
</dbReference>
<dbReference type="InterPro" id="IPR050807">
    <property type="entry name" value="TransReg_Diox_bact_type"/>
</dbReference>
<evidence type="ECO:0000256" key="1">
    <source>
        <dbReference type="ARBA" id="ARBA00023125"/>
    </source>
</evidence>
<gene>
    <name evidence="3" type="ORF">SAMN05216352_106187</name>
</gene>
<dbReference type="Proteomes" id="UP000199017">
    <property type="component" value="Unassembled WGS sequence"/>
</dbReference>
<dbReference type="STRING" id="930129.SAMN05216352_106187"/>
<dbReference type="CDD" id="cd00093">
    <property type="entry name" value="HTH_XRE"/>
    <property type="match status" value="1"/>
</dbReference>
<dbReference type="InterPro" id="IPR001387">
    <property type="entry name" value="Cro/C1-type_HTH"/>
</dbReference>
<reference evidence="3 4" key="1">
    <citation type="submission" date="2016-10" db="EMBL/GenBank/DDBJ databases">
        <authorList>
            <person name="de Groot N.N."/>
        </authorList>
    </citation>
    <scope>NUCLEOTIDE SEQUENCE [LARGE SCALE GENOMIC DNA]</scope>
    <source>
        <strain evidence="4">P4B,CCM 7963,CECT 7998,DSM 25260,IBRC-M 10614,KCTC 13821</strain>
    </source>
</reference>
<organism evidence="3 4">
    <name type="scientific">Alteribacillus bidgolensis</name>
    <dbReference type="NCBI Taxonomy" id="930129"/>
    <lineage>
        <taxon>Bacteria</taxon>
        <taxon>Bacillati</taxon>
        <taxon>Bacillota</taxon>
        <taxon>Bacilli</taxon>
        <taxon>Bacillales</taxon>
        <taxon>Bacillaceae</taxon>
        <taxon>Alteribacillus</taxon>
    </lineage>
</organism>
<dbReference type="GO" id="GO:0003700">
    <property type="term" value="F:DNA-binding transcription factor activity"/>
    <property type="evidence" value="ECO:0007669"/>
    <property type="project" value="TreeGrafter"/>
</dbReference>
<dbReference type="GO" id="GO:0005829">
    <property type="term" value="C:cytosol"/>
    <property type="evidence" value="ECO:0007669"/>
    <property type="project" value="TreeGrafter"/>
</dbReference>
<dbReference type="SUPFAM" id="SSF47413">
    <property type="entry name" value="lambda repressor-like DNA-binding domains"/>
    <property type="match status" value="1"/>
</dbReference>
<dbReference type="PANTHER" id="PTHR46797:SF1">
    <property type="entry name" value="METHYLPHOSPHONATE SYNTHASE"/>
    <property type="match status" value="1"/>
</dbReference>
<accession>A0A1G8JHW1</accession>
<protein>
    <submittedName>
        <fullName evidence="3">Helix-turn-helix</fullName>
    </submittedName>
</protein>
<dbReference type="Gene3D" id="1.10.260.40">
    <property type="entry name" value="lambda repressor-like DNA-binding domains"/>
    <property type="match status" value="1"/>
</dbReference>
<keyword evidence="4" id="KW-1185">Reference proteome</keyword>
<proteinExistence type="predicted"/>
<dbReference type="RefSeq" id="WP_091585154.1">
    <property type="nucleotide sequence ID" value="NZ_FNDU01000006.1"/>
</dbReference>
<keyword evidence="1" id="KW-0238">DNA-binding</keyword>
<evidence type="ECO:0000313" key="4">
    <source>
        <dbReference type="Proteomes" id="UP000199017"/>
    </source>
</evidence>
<dbReference type="AlphaFoldDB" id="A0A1G8JHW1"/>
<dbReference type="InterPro" id="IPR010982">
    <property type="entry name" value="Lambda_DNA-bd_dom_sf"/>
</dbReference>
<dbReference type="Pfam" id="PF01381">
    <property type="entry name" value="HTH_3"/>
    <property type="match status" value="1"/>
</dbReference>
<dbReference type="OrthoDB" id="9812960at2"/>
<dbReference type="SMART" id="SM00530">
    <property type="entry name" value="HTH_XRE"/>
    <property type="match status" value="1"/>
</dbReference>
<name>A0A1G8JHW1_9BACI</name>
<evidence type="ECO:0000259" key="2">
    <source>
        <dbReference type="PROSITE" id="PS50943"/>
    </source>
</evidence>
<feature type="domain" description="HTH cro/C1-type" evidence="2">
    <location>
        <begin position="8"/>
        <end position="64"/>
    </location>
</feature>
<evidence type="ECO:0000313" key="3">
    <source>
        <dbReference type="EMBL" id="SDI30230.1"/>
    </source>
</evidence>
<dbReference type="PROSITE" id="PS50943">
    <property type="entry name" value="HTH_CROC1"/>
    <property type="match status" value="1"/>
</dbReference>